<dbReference type="InterPro" id="IPR006204">
    <property type="entry name" value="GHMP_kinase_N_dom"/>
</dbReference>
<evidence type="ECO:0000256" key="4">
    <source>
        <dbReference type="ARBA" id="ARBA00022679"/>
    </source>
</evidence>
<feature type="binding site" evidence="9">
    <location>
        <begin position="90"/>
        <end position="100"/>
    </location>
    <ligand>
        <name>ATP</name>
        <dbReference type="ChEBI" id="CHEBI:30616"/>
    </ligand>
</feature>
<feature type="domain" description="GHMP kinase N-terminal" evidence="10">
    <location>
        <begin position="63"/>
        <end position="137"/>
    </location>
</feature>
<dbReference type="EC" id="2.7.1.148" evidence="2 9"/>
<dbReference type="PANTHER" id="PTHR43527">
    <property type="entry name" value="4-DIPHOSPHOCYTIDYL-2-C-METHYL-D-ERYTHRITOL KINASE, CHLOROPLASTIC"/>
    <property type="match status" value="1"/>
</dbReference>
<dbReference type="InterPro" id="IPR036554">
    <property type="entry name" value="GHMP_kinase_C_sf"/>
</dbReference>
<comment type="similarity">
    <text evidence="1 9">Belongs to the GHMP kinase family. IspE subfamily.</text>
</comment>
<dbReference type="AlphaFoldDB" id="A0A521D878"/>
<dbReference type="SUPFAM" id="SSF54211">
    <property type="entry name" value="Ribosomal protein S5 domain 2-like"/>
    <property type="match status" value="1"/>
</dbReference>
<dbReference type="RefSeq" id="WP_142603979.1">
    <property type="nucleotide sequence ID" value="NZ_FXSZ01000006.1"/>
</dbReference>
<reference evidence="12 13" key="1">
    <citation type="submission" date="2017-05" db="EMBL/GenBank/DDBJ databases">
        <authorList>
            <person name="Varghese N."/>
            <person name="Submissions S."/>
        </authorList>
    </citation>
    <scope>NUCLEOTIDE SEQUENCE [LARGE SCALE GENOMIC DNA]</scope>
    <source>
        <strain evidence="12 13">DSM 21342</strain>
    </source>
</reference>
<evidence type="ECO:0000313" key="13">
    <source>
        <dbReference type="Proteomes" id="UP000315971"/>
    </source>
</evidence>
<dbReference type="NCBIfam" id="TIGR00154">
    <property type="entry name" value="ispE"/>
    <property type="match status" value="1"/>
</dbReference>
<evidence type="ECO:0000259" key="10">
    <source>
        <dbReference type="Pfam" id="PF00288"/>
    </source>
</evidence>
<evidence type="ECO:0000256" key="1">
    <source>
        <dbReference type="ARBA" id="ARBA00009684"/>
    </source>
</evidence>
<feature type="active site" evidence="9">
    <location>
        <position position="132"/>
    </location>
</feature>
<dbReference type="HAMAP" id="MF_00061">
    <property type="entry name" value="IspE"/>
    <property type="match status" value="1"/>
</dbReference>
<feature type="active site" evidence="9">
    <location>
        <position position="8"/>
    </location>
</feature>
<feature type="domain" description="GHMP kinase C-terminal" evidence="11">
    <location>
        <begin position="199"/>
        <end position="251"/>
    </location>
</feature>
<protein>
    <recommendedName>
        <fullName evidence="3 9">4-diphosphocytidyl-2-C-methyl-D-erythritol kinase</fullName>
        <shortName evidence="9">CMK</shortName>
        <ecNumber evidence="2 9">2.7.1.148</ecNumber>
    </recommendedName>
    <alternativeName>
        <fullName evidence="8 9">4-(cytidine-5'-diphospho)-2-C-methyl-D-erythritol kinase</fullName>
    </alternativeName>
</protein>
<comment type="catalytic activity">
    <reaction evidence="9">
        <text>4-CDP-2-C-methyl-D-erythritol + ATP = 4-CDP-2-C-methyl-D-erythritol 2-phosphate + ADP + H(+)</text>
        <dbReference type="Rhea" id="RHEA:18437"/>
        <dbReference type="ChEBI" id="CHEBI:15378"/>
        <dbReference type="ChEBI" id="CHEBI:30616"/>
        <dbReference type="ChEBI" id="CHEBI:57823"/>
        <dbReference type="ChEBI" id="CHEBI:57919"/>
        <dbReference type="ChEBI" id="CHEBI:456216"/>
        <dbReference type="EC" id="2.7.1.148"/>
    </reaction>
</comment>
<evidence type="ECO:0000256" key="6">
    <source>
        <dbReference type="ARBA" id="ARBA00022777"/>
    </source>
</evidence>
<dbReference type="PIRSF" id="PIRSF010376">
    <property type="entry name" value="IspE"/>
    <property type="match status" value="1"/>
</dbReference>
<dbReference type="Gene3D" id="3.30.70.890">
    <property type="entry name" value="GHMP kinase, C-terminal domain"/>
    <property type="match status" value="1"/>
</dbReference>
<keyword evidence="13" id="KW-1185">Reference proteome</keyword>
<dbReference type="InterPro" id="IPR004424">
    <property type="entry name" value="IspE"/>
</dbReference>
<keyword evidence="7 9" id="KW-0067">ATP-binding</keyword>
<evidence type="ECO:0000256" key="3">
    <source>
        <dbReference type="ARBA" id="ARBA00017473"/>
    </source>
</evidence>
<dbReference type="InterPro" id="IPR020568">
    <property type="entry name" value="Ribosomal_Su5_D2-typ_SF"/>
</dbReference>
<keyword evidence="4 9" id="KW-0808">Transferase</keyword>
<dbReference type="InterPro" id="IPR013750">
    <property type="entry name" value="GHMP_kinase_C_dom"/>
</dbReference>
<evidence type="ECO:0000259" key="11">
    <source>
        <dbReference type="Pfam" id="PF08544"/>
    </source>
</evidence>
<dbReference type="EMBL" id="FXSZ01000006">
    <property type="protein sequence ID" value="SMO67899.1"/>
    <property type="molecule type" value="Genomic_DNA"/>
</dbReference>
<dbReference type="Pfam" id="PF08544">
    <property type="entry name" value="GHMP_kinases_C"/>
    <property type="match status" value="1"/>
</dbReference>
<accession>A0A521D878</accession>
<dbReference type="GO" id="GO:0005524">
    <property type="term" value="F:ATP binding"/>
    <property type="evidence" value="ECO:0007669"/>
    <property type="project" value="UniProtKB-UniRule"/>
</dbReference>
<keyword evidence="5 9" id="KW-0547">Nucleotide-binding</keyword>
<dbReference type="GO" id="GO:0050515">
    <property type="term" value="F:4-(cytidine 5'-diphospho)-2-C-methyl-D-erythritol kinase activity"/>
    <property type="evidence" value="ECO:0007669"/>
    <property type="project" value="UniProtKB-UniRule"/>
</dbReference>
<gene>
    <name evidence="9" type="primary">ispE</name>
    <name evidence="12" type="ORF">SAMN06265350_10656</name>
</gene>
<evidence type="ECO:0000256" key="9">
    <source>
        <dbReference type="HAMAP-Rule" id="MF_00061"/>
    </source>
</evidence>
<dbReference type="InterPro" id="IPR014721">
    <property type="entry name" value="Ribsml_uS5_D2-typ_fold_subgr"/>
</dbReference>
<organism evidence="12 13">
    <name type="scientific">Solitalea koreensis</name>
    <dbReference type="NCBI Taxonomy" id="543615"/>
    <lineage>
        <taxon>Bacteria</taxon>
        <taxon>Pseudomonadati</taxon>
        <taxon>Bacteroidota</taxon>
        <taxon>Sphingobacteriia</taxon>
        <taxon>Sphingobacteriales</taxon>
        <taxon>Sphingobacteriaceae</taxon>
        <taxon>Solitalea</taxon>
    </lineage>
</organism>
<dbReference type="PANTHER" id="PTHR43527:SF2">
    <property type="entry name" value="4-DIPHOSPHOCYTIDYL-2-C-METHYL-D-ERYTHRITOL KINASE, CHLOROPLASTIC"/>
    <property type="match status" value="1"/>
</dbReference>
<dbReference type="GO" id="GO:0019288">
    <property type="term" value="P:isopentenyl diphosphate biosynthetic process, methylerythritol 4-phosphate pathway"/>
    <property type="evidence" value="ECO:0007669"/>
    <property type="project" value="UniProtKB-UniRule"/>
</dbReference>
<dbReference type="OrthoDB" id="9809438at2"/>
<sequence>MIVFPNAKINIGLNIVEKREDGFHNIETIFYPIKINDALEVIESEQTQFFSEGKQIPGNVEDNICLKAYHLLKHDFKLPPVHIHLLKNIPIGAGLGGGSSDGAYLIKLLNSKFNLQLCSEKMESYARKLGSDCAFFIENNPVFAVGKGDQFIDLELDLSKYFLVLVKPSIHVSTADAYGGCKPHKPLYSLQMLVRNPVSEWKNLIVNDFEDSVFTKYPEIKILKESLYESGALYVSMSGSGSSVYAFFSHQVNLPLIEANHQVFYNV</sequence>
<comment type="pathway">
    <text evidence="9">Isoprenoid biosynthesis; isopentenyl diphosphate biosynthesis via DXP pathway; isopentenyl diphosphate from 1-deoxy-D-xylulose 5-phosphate: step 3/6.</text>
</comment>
<name>A0A521D878_9SPHI</name>
<evidence type="ECO:0000313" key="12">
    <source>
        <dbReference type="EMBL" id="SMO67899.1"/>
    </source>
</evidence>
<dbReference type="UniPathway" id="UPA00056">
    <property type="reaction ID" value="UER00094"/>
</dbReference>
<proteinExistence type="inferred from homology"/>
<dbReference type="GO" id="GO:0016114">
    <property type="term" value="P:terpenoid biosynthetic process"/>
    <property type="evidence" value="ECO:0007669"/>
    <property type="project" value="UniProtKB-UniRule"/>
</dbReference>
<keyword evidence="9" id="KW-0414">Isoprene biosynthesis</keyword>
<evidence type="ECO:0000256" key="5">
    <source>
        <dbReference type="ARBA" id="ARBA00022741"/>
    </source>
</evidence>
<dbReference type="Proteomes" id="UP000315971">
    <property type="component" value="Unassembled WGS sequence"/>
</dbReference>
<keyword evidence="6 9" id="KW-0418">Kinase</keyword>
<dbReference type="Pfam" id="PF00288">
    <property type="entry name" value="GHMP_kinases_N"/>
    <property type="match status" value="1"/>
</dbReference>
<evidence type="ECO:0000256" key="2">
    <source>
        <dbReference type="ARBA" id="ARBA00012052"/>
    </source>
</evidence>
<evidence type="ECO:0000256" key="8">
    <source>
        <dbReference type="ARBA" id="ARBA00032554"/>
    </source>
</evidence>
<dbReference type="Gene3D" id="3.30.230.10">
    <property type="match status" value="1"/>
</dbReference>
<dbReference type="SUPFAM" id="SSF55060">
    <property type="entry name" value="GHMP Kinase, C-terminal domain"/>
    <property type="match status" value="1"/>
</dbReference>
<comment type="function">
    <text evidence="9">Catalyzes the phosphorylation of the position 2 hydroxy group of 4-diphosphocytidyl-2C-methyl-D-erythritol.</text>
</comment>
<evidence type="ECO:0000256" key="7">
    <source>
        <dbReference type="ARBA" id="ARBA00022840"/>
    </source>
</evidence>